<organism evidence="2 3">
    <name type="scientific">Palleronia pontilimi</name>
    <dbReference type="NCBI Taxonomy" id="1964209"/>
    <lineage>
        <taxon>Bacteria</taxon>
        <taxon>Pseudomonadati</taxon>
        <taxon>Pseudomonadota</taxon>
        <taxon>Alphaproteobacteria</taxon>
        <taxon>Rhodobacterales</taxon>
        <taxon>Roseobacteraceae</taxon>
        <taxon>Palleronia</taxon>
    </lineage>
</organism>
<dbReference type="Proteomes" id="UP000642488">
    <property type="component" value="Unassembled WGS sequence"/>
</dbReference>
<reference evidence="2" key="1">
    <citation type="submission" date="2020-12" db="EMBL/GenBank/DDBJ databases">
        <title>Bacterial taxonomy.</title>
        <authorList>
            <person name="Pan X."/>
        </authorList>
    </citation>
    <scope>NUCLEOTIDE SEQUENCE</scope>
    <source>
        <strain evidence="2">KCTC 52957</strain>
    </source>
</reference>
<evidence type="ECO:0000313" key="2">
    <source>
        <dbReference type="EMBL" id="MBJ3762194.1"/>
    </source>
</evidence>
<evidence type="ECO:0000313" key="3">
    <source>
        <dbReference type="Proteomes" id="UP000642488"/>
    </source>
</evidence>
<dbReference type="Pfam" id="PF00578">
    <property type="entry name" value="AhpC-TSA"/>
    <property type="match status" value="1"/>
</dbReference>
<keyword evidence="3" id="KW-1185">Reference proteome</keyword>
<sequence>MPTTPMPGQTAPTLNLPLIIGTRWELSEQSPDSFTQIIVYRGLHCPVCKEYLGQMRKLYDDFLAKGVETIHVSMDTEERAREAHEDWGLDPIPMAYGLSEQQARDWGLYISESIKDEEAQVFAEPAVFWVRPDGELYLANVSNSPFARPDLEFLLDKVDFIVEQAYPARGTRRAA</sequence>
<dbReference type="SUPFAM" id="SSF52833">
    <property type="entry name" value="Thioredoxin-like"/>
    <property type="match status" value="1"/>
</dbReference>
<dbReference type="EMBL" id="JAEKPD010000005">
    <property type="protein sequence ID" value="MBJ3762194.1"/>
    <property type="molecule type" value="Genomic_DNA"/>
</dbReference>
<evidence type="ECO:0000259" key="1">
    <source>
        <dbReference type="PROSITE" id="PS51352"/>
    </source>
</evidence>
<comment type="caution">
    <text evidence="2">The sequence shown here is derived from an EMBL/GenBank/DDBJ whole genome shotgun (WGS) entry which is preliminary data.</text>
</comment>
<gene>
    <name evidence="2" type="ORF">ILP92_05485</name>
</gene>
<dbReference type="InterPro" id="IPR000866">
    <property type="entry name" value="AhpC/TSA"/>
</dbReference>
<dbReference type="GO" id="GO:0016209">
    <property type="term" value="F:antioxidant activity"/>
    <property type="evidence" value="ECO:0007669"/>
    <property type="project" value="InterPro"/>
</dbReference>
<dbReference type="RefSeq" id="WP_198915369.1">
    <property type="nucleotide sequence ID" value="NZ_JAEKPD010000005.1"/>
</dbReference>
<protein>
    <submittedName>
        <fullName evidence="2">AhpC/TSA family protein</fullName>
    </submittedName>
</protein>
<dbReference type="AlphaFoldDB" id="A0A934IHW3"/>
<dbReference type="InterPro" id="IPR013766">
    <property type="entry name" value="Thioredoxin_domain"/>
</dbReference>
<accession>A0A934IHW3</accession>
<dbReference type="PROSITE" id="PS51352">
    <property type="entry name" value="THIOREDOXIN_2"/>
    <property type="match status" value="1"/>
</dbReference>
<dbReference type="InterPro" id="IPR036249">
    <property type="entry name" value="Thioredoxin-like_sf"/>
</dbReference>
<feature type="domain" description="Thioredoxin" evidence="1">
    <location>
        <begin position="5"/>
        <end position="163"/>
    </location>
</feature>
<proteinExistence type="predicted"/>
<name>A0A934IHW3_9RHOB</name>
<dbReference type="CDD" id="cd02970">
    <property type="entry name" value="PRX_like2"/>
    <property type="match status" value="1"/>
</dbReference>
<dbReference type="Gene3D" id="3.40.30.10">
    <property type="entry name" value="Glutaredoxin"/>
    <property type="match status" value="1"/>
</dbReference>
<dbReference type="GO" id="GO:0016491">
    <property type="term" value="F:oxidoreductase activity"/>
    <property type="evidence" value="ECO:0007669"/>
    <property type="project" value="InterPro"/>
</dbReference>